<organism evidence="6 7">
    <name type="scientific">Kluyveromyces dobzhanskii CBS 2104</name>
    <dbReference type="NCBI Taxonomy" id="1427455"/>
    <lineage>
        <taxon>Eukaryota</taxon>
        <taxon>Fungi</taxon>
        <taxon>Dikarya</taxon>
        <taxon>Ascomycota</taxon>
        <taxon>Saccharomycotina</taxon>
        <taxon>Saccharomycetes</taxon>
        <taxon>Saccharomycetales</taxon>
        <taxon>Saccharomycetaceae</taxon>
        <taxon>Kluyveromyces</taxon>
    </lineage>
</organism>
<accession>A0A0A8LAW1</accession>
<evidence type="ECO:0000256" key="2">
    <source>
        <dbReference type="ARBA" id="ARBA00022692"/>
    </source>
</evidence>
<gene>
    <name evidence="6" type="ORF">KLDO_g3625</name>
</gene>
<evidence type="ECO:0000313" key="6">
    <source>
        <dbReference type="EMBL" id="CDO95382.1"/>
    </source>
</evidence>
<feature type="transmembrane region" description="Helical" evidence="5">
    <location>
        <begin position="93"/>
        <end position="111"/>
    </location>
</feature>
<keyword evidence="7" id="KW-1185">Reference proteome</keyword>
<sequence>MKFISRHFDVYFPDAALDLGDIPPATAFLSITYVVWTVVLSLLRTRYMKESLSGDMDPRLVVVPFIQMVPNQVLFNPTSLVFSNLVDTESWKFVFNFFNLLIGGSFIERFWQSPGELLKFVLVLGTLTNLIVVLITIVLSIILPAVRLDLPLDGNYTVLVGFPIIYKQLFPETTLFETKNLPFISKNFRFKLLPIFTLVLISFIQLLWFHHFSQLLSIWITFFTCYLYLRFFQKLPASMAEDAEFEVVGDASETFQLIYFFPDLVKPLLEPIFDISYKKFIIDWQVATPFRTYDIEQANMMAQKRGAKPVDVIDPEERRKQLALQVLEERLLDNKNEGNSIPQTNV</sequence>
<evidence type="ECO:0000256" key="4">
    <source>
        <dbReference type="ARBA" id="ARBA00023136"/>
    </source>
</evidence>
<dbReference type="GO" id="GO:0016020">
    <property type="term" value="C:membrane"/>
    <property type="evidence" value="ECO:0007669"/>
    <property type="project" value="UniProtKB-SubCell"/>
</dbReference>
<evidence type="ECO:0000256" key="1">
    <source>
        <dbReference type="ARBA" id="ARBA00004141"/>
    </source>
</evidence>
<feature type="transmembrane region" description="Helical" evidence="5">
    <location>
        <begin position="215"/>
        <end position="232"/>
    </location>
</feature>
<comment type="caution">
    <text evidence="6">The sequence shown here is derived from an EMBL/GenBank/DDBJ whole genome shotgun (WGS) entry which is preliminary data.</text>
</comment>
<feature type="transmembrane region" description="Helical" evidence="5">
    <location>
        <begin position="192"/>
        <end position="209"/>
    </location>
</feature>
<dbReference type="OrthoDB" id="73612at2759"/>
<feature type="transmembrane region" description="Helical" evidence="5">
    <location>
        <begin position="117"/>
        <end position="143"/>
    </location>
</feature>
<dbReference type="EMBL" id="CCBQ010000045">
    <property type="protein sequence ID" value="CDO95382.1"/>
    <property type="molecule type" value="Genomic_DNA"/>
</dbReference>
<dbReference type="PANTHER" id="PTHR13377:SF3">
    <property type="entry name" value="TRANSMEMBRANE PROTEIN 115"/>
    <property type="match status" value="1"/>
</dbReference>
<evidence type="ECO:0000256" key="3">
    <source>
        <dbReference type="ARBA" id="ARBA00022989"/>
    </source>
</evidence>
<dbReference type="GO" id="GO:0005794">
    <property type="term" value="C:Golgi apparatus"/>
    <property type="evidence" value="ECO:0007669"/>
    <property type="project" value="TreeGrafter"/>
</dbReference>
<proteinExistence type="predicted"/>
<reference evidence="6 7" key="1">
    <citation type="submission" date="2014-03" db="EMBL/GenBank/DDBJ databases">
        <title>The genome of Kluyveromyces dobzhanskii.</title>
        <authorList>
            <person name="Nystedt B."/>
            <person name="Astrom S."/>
        </authorList>
    </citation>
    <scope>NUCLEOTIDE SEQUENCE [LARGE SCALE GENOMIC DNA]</scope>
    <source>
        <strain evidence="6 7">CBS 2104</strain>
    </source>
</reference>
<comment type="subcellular location">
    <subcellularLocation>
        <location evidence="1">Membrane</location>
        <topology evidence="1">Multi-pass membrane protein</topology>
    </subcellularLocation>
</comment>
<dbReference type="InterPro" id="IPR013861">
    <property type="entry name" value="TMEM115/Pdh1/Rbl19"/>
</dbReference>
<dbReference type="Proteomes" id="UP000031516">
    <property type="component" value="Unassembled WGS sequence"/>
</dbReference>
<keyword evidence="3 5" id="KW-1133">Transmembrane helix</keyword>
<name>A0A0A8LAW1_9SACH</name>
<dbReference type="PANTHER" id="PTHR13377">
    <property type="entry name" value="PLACENTAL PROTEIN 6"/>
    <property type="match status" value="1"/>
</dbReference>
<dbReference type="AlphaFoldDB" id="A0A0A8LAW1"/>
<evidence type="ECO:0000313" key="7">
    <source>
        <dbReference type="Proteomes" id="UP000031516"/>
    </source>
</evidence>
<dbReference type="Pfam" id="PF08551">
    <property type="entry name" value="DUF1751"/>
    <property type="match status" value="1"/>
</dbReference>
<evidence type="ECO:0000256" key="5">
    <source>
        <dbReference type="SAM" id="Phobius"/>
    </source>
</evidence>
<keyword evidence="4 5" id="KW-0472">Membrane</keyword>
<keyword evidence="2 5" id="KW-0812">Transmembrane</keyword>
<feature type="transmembrane region" description="Helical" evidence="5">
    <location>
        <begin position="22"/>
        <end position="43"/>
    </location>
</feature>
<protein>
    <submittedName>
        <fullName evidence="6">WGS project CCBQ000000000 data, contig 00015</fullName>
    </submittedName>
</protein>
<dbReference type="SMART" id="SM01160">
    <property type="entry name" value="DUF1751"/>
    <property type="match status" value="1"/>
</dbReference>
<dbReference type="GO" id="GO:0006890">
    <property type="term" value="P:retrograde vesicle-mediated transport, Golgi to endoplasmic reticulum"/>
    <property type="evidence" value="ECO:0007669"/>
    <property type="project" value="InterPro"/>
</dbReference>